<evidence type="ECO:0000313" key="3">
    <source>
        <dbReference type="Proteomes" id="UP000317624"/>
    </source>
</evidence>
<keyword evidence="1" id="KW-0732">Signal</keyword>
<dbReference type="Proteomes" id="UP000317624">
    <property type="component" value="Unassembled WGS sequence"/>
</dbReference>
<evidence type="ECO:0008006" key="4">
    <source>
        <dbReference type="Google" id="ProtNLM"/>
    </source>
</evidence>
<evidence type="ECO:0000313" key="2">
    <source>
        <dbReference type="EMBL" id="TVT36767.1"/>
    </source>
</evidence>
<sequence length="216" mass="24121">MNLKVGILSLSLFGFTALRASAQLVVTAPVLEVQGGVQTGLQNTMKVLSSAANKLVASGVKEQELTKMFSEKNMLMAKTWYDGLLSVSSAVRDYRRVRNIFEKQTQIISQYSSAIEVLRQSPYITPTQLSDMTTIYGKMLAESSTTISDLQTIVSPAMLKMTDAERMRFIDQLDKKITDQAGLLNYYTSRNLMMMRTAKENAQDLQSLRSFMSSAR</sequence>
<keyword evidence="3" id="KW-1185">Reference proteome</keyword>
<reference evidence="2 3" key="1">
    <citation type="submission" date="2019-07" db="EMBL/GenBank/DDBJ databases">
        <title>Hymenobacter sp. straun FUR1 Genome sequencing and assembly.</title>
        <authorList>
            <person name="Chhetri G."/>
        </authorList>
    </citation>
    <scope>NUCLEOTIDE SEQUENCE [LARGE SCALE GENOMIC DNA]</scope>
    <source>
        <strain evidence="2 3">Fur1</strain>
    </source>
</reference>
<dbReference type="EMBL" id="VMRJ01000009">
    <property type="protein sequence ID" value="TVT36767.1"/>
    <property type="molecule type" value="Genomic_DNA"/>
</dbReference>
<name>A0A558BJT6_9BACT</name>
<proteinExistence type="predicted"/>
<dbReference type="RefSeq" id="WP_144853420.1">
    <property type="nucleotide sequence ID" value="NZ_VMRJ01000009.1"/>
</dbReference>
<evidence type="ECO:0000256" key="1">
    <source>
        <dbReference type="SAM" id="SignalP"/>
    </source>
</evidence>
<comment type="caution">
    <text evidence="2">The sequence shown here is derived from an EMBL/GenBank/DDBJ whole genome shotgun (WGS) entry which is preliminary data.</text>
</comment>
<feature type="signal peptide" evidence="1">
    <location>
        <begin position="1"/>
        <end position="22"/>
    </location>
</feature>
<protein>
    <recommendedName>
        <fullName evidence="4">Conjugal transfer protein TraI</fullName>
    </recommendedName>
</protein>
<dbReference type="OrthoDB" id="826958at2"/>
<organism evidence="2 3">
    <name type="scientific">Hymenobacter setariae</name>
    <dbReference type="NCBI Taxonomy" id="2594794"/>
    <lineage>
        <taxon>Bacteria</taxon>
        <taxon>Pseudomonadati</taxon>
        <taxon>Bacteroidota</taxon>
        <taxon>Cytophagia</taxon>
        <taxon>Cytophagales</taxon>
        <taxon>Hymenobacteraceae</taxon>
        <taxon>Hymenobacter</taxon>
    </lineage>
</organism>
<accession>A0A558BJT6</accession>
<feature type="chain" id="PRO_5022232896" description="Conjugal transfer protein TraI" evidence="1">
    <location>
        <begin position="23"/>
        <end position="216"/>
    </location>
</feature>
<dbReference type="AlphaFoldDB" id="A0A558BJT6"/>
<gene>
    <name evidence="2" type="ORF">FNT36_24960</name>
</gene>